<dbReference type="GO" id="GO:0016740">
    <property type="term" value="F:transferase activity"/>
    <property type="evidence" value="ECO:0007669"/>
    <property type="project" value="UniProtKB-KW"/>
</dbReference>
<feature type="active site" description="Proton donor/acceptor" evidence="7">
    <location>
        <position position="570"/>
    </location>
</feature>
<evidence type="ECO:0000256" key="2">
    <source>
        <dbReference type="ARBA" id="ARBA00005992"/>
    </source>
</evidence>
<evidence type="ECO:0000256" key="9">
    <source>
        <dbReference type="SAM" id="SignalP"/>
    </source>
</evidence>
<evidence type="ECO:0000256" key="6">
    <source>
        <dbReference type="ARBA" id="ARBA00023316"/>
    </source>
</evidence>
<reference evidence="11 12" key="1">
    <citation type="submission" date="2019-03" db="EMBL/GenBank/DDBJ databases">
        <title>Genomic Encyclopedia of Type Strains, Phase IV (KMG-IV): sequencing the most valuable type-strain genomes for metagenomic binning, comparative biology and taxonomic classification.</title>
        <authorList>
            <person name="Goeker M."/>
        </authorList>
    </citation>
    <scope>NUCLEOTIDE SEQUENCE [LARGE SCALE GENOMIC DNA]</scope>
    <source>
        <strain evidence="11 12">DSM 19345</strain>
    </source>
</reference>
<protein>
    <submittedName>
        <fullName evidence="11">Murein L,D-transpeptidase YcbB/YkuD</fullName>
    </submittedName>
</protein>
<dbReference type="GO" id="GO:0004180">
    <property type="term" value="F:carboxypeptidase activity"/>
    <property type="evidence" value="ECO:0007669"/>
    <property type="project" value="UniProtKB-ARBA"/>
</dbReference>
<feature type="region of interest" description="Disordered" evidence="8">
    <location>
        <begin position="123"/>
        <end position="168"/>
    </location>
</feature>
<feature type="compositionally biased region" description="Low complexity" evidence="8">
    <location>
        <begin position="135"/>
        <end position="163"/>
    </location>
</feature>
<evidence type="ECO:0000313" key="11">
    <source>
        <dbReference type="EMBL" id="TCT13302.1"/>
    </source>
</evidence>
<dbReference type="InterPro" id="IPR052905">
    <property type="entry name" value="LD-transpeptidase_YkuD-like"/>
</dbReference>
<evidence type="ECO:0000313" key="12">
    <source>
        <dbReference type="Proteomes" id="UP000295678"/>
    </source>
</evidence>
<dbReference type="GO" id="GO:0008360">
    <property type="term" value="P:regulation of cell shape"/>
    <property type="evidence" value="ECO:0007669"/>
    <property type="project" value="UniProtKB-UniRule"/>
</dbReference>
<feature type="compositionally biased region" description="Low complexity" evidence="8">
    <location>
        <begin position="50"/>
        <end position="79"/>
    </location>
</feature>
<dbReference type="Gene3D" id="2.40.440.10">
    <property type="entry name" value="L,D-transpeptidase catalytic domain-like"/>
    <property type="match status" value="1"/>
</dbReference>
<dbReference type="PROSITE" id="PS52029">
    <property type="entry name" value="LD_TPASE"/>
    <property type="match status" value="1"/>
</dbReference>
<feature type="active site" description="Nucleophile" evidence="7">
    <location>
        <position position="589"/>
    </location>
</feature>
<comment type="pathway">
    <text evidence="1 7">Cell wall biogenesis; peptidoglycan biosynthesis.</text>
</comment>
<dbReference type="EMBL" id="SMAK01000001">
    <property type="protein sequence ID" value="TCT13302.1"/>
    <property type="molecule type" value="Genomic_DNA"/>
</dbReference>
<dbReference type="GO" id="GO:0009252">
    <property type="term" value="P:peptidoglycan biosynthetic process"/>
    <property type="evidence" value="ECO:0007669"/>
    <property type="project" value="UniProtKB-UniPathway"/>
</dbReference>
<feature type="chain" id="PRO_5020364621" evidence="9">
    <location>
        <begin position="35"/>
        <end position="670"/>
    </location>
</feature>
<dbReference type="InterPro" id="IPR038063">
    <property type="entry name" value="Transpep_catalytic_dom"/>
</dbReference>
<dbReference type="InterPro" id="IPR002477">
    <property type="entry name" value="Peptidoglycan-bd-like"/>
</dbReference>
<keyword evidence="4 7" id="KW-0133">Cell shape</keyword>
<gene>
    <name evidence="11" type="ORF">EDC22_101165</name>
</gene>
<dbReference type="CDD" id="cd16913">
    <property type="entry name" value="YkuD_like"/>
    <property type="match status" value="1"/>
</dbReference>
<evidence type="ECO:0000256" key="3">
    <source>
        <dbReference type="ARBA" id="ARBA00022679"/>
    </source>
</evidence>
<organism evidence="11 12">
    <name type="scientific">Tepidamorphus gemmatus</name>
    <dbReference type="NCBI Taxonomy" id="747076"/>
    <lineage>
        <taxon>Bacteria</taxon>
        <taxon>Pseudomonadati</taxon>
        <taxon>Pseudomonadota</taxon>
        <taxon>Alphaproteobacteria</taxon>
        <taxon>Hyphomicrobiales</taxon>
        <taxon>Tepidamorphaceae</taxon>
        <taxon>Tepidamorphus</taxon>
    </lineage>
</organism>
<evidence type="ECO:0000256" key="5">
    <source>
        <dbReference type="ARBA" id="ARBA00022984"/>
    </source>
</evidence>
<dbReference type="Gene3D" id="1.10.101.10">
    <property type="entry name" value="PGBD-like superfamily/PGBD"/>
    <property type="match status" value="1"/>
</dbReference>
<dbReference type="UniPathway" id="UPA00219"/>
<evidence type="ECO:0000256" key="7">
    <source>
        <dbReference type="PROSITE-ProRule" id="PRU01373"/>
    </source>
</evidence>
<feature type="signal peptide" evidence="9">
    <location>
        <begin position="1"/>
        <end position="34"/>
    </location>
</feature>
<keyword evidence="9" id="KW-0732">Signal</keyword>
<keyword evidence="12" id="KW-1185">Reference proteome</keyword>
<feature type="domain" description="L,D-TPase catalytic" evidence="10">
    <location>
        <begin position="435"/>
        <end position="617"/>
    </location>
</feature>
<dbReference type="PANTHER" id="PTHR41533">
    <property type="entry name" value="L,D-TRANSPEPTIDASE HI_1667-RELATED"/>
    <property type="match status" value="1"/>
</dbReference>
<dbReference type="SUPFAM" id="SSF47090">
    <property type="entry name" value="PGBD-like"/>
    <property type="match status" value="1"/>
</dbReference>
<comment type="caution">
    <text evidence="11">The sequence shown here is derived from an EMBL/GenBank/DDBJ whole genome shotgun (WGS) entry which is preliminary data.</text>
</comment>
<keyword evidence="6 7" id="KW-0961">Cell wall biogenesis/degradation</keyword>
<dbReference type="SUPFAM" id="SSF141523">
    <property type="entry name" value="L,D-transpeptidase catalytic domain-like"/>
    <property type="match status" value="1"/>
</dbReference>
<dbReference type="AlphaFoldDB" id="A0A4R3MI45"/>
<evidence type="ECO:0000259" key="10">
    <source>
        <dbReference type="PROSITE" id="PS52029"/>
    </source>
</evidence>
<dbReference type="Proteomes" id="UP000295678">
    <property type="component" value="Unassembled WGS sequence"/>
</dbReference>
<dbReference type="InterPro" id="IPR036365">
    <property type="entry name" value="PGBD-like_sf"/>
</dbReference>
<evidence type="ECO:0000256" key="4">
    <source>
        <dbReference type="ARBA" id="ARBA00022960"/>
    </source>
</evidence>
<dbReference type="Pfam" id="PF20142">
    <property type="entry name" value="Scaffold"/>
    <property type="match status" value="1"/>
</dbReference>
<dbReference type="InterPro" id="IPR036366">
    <property type="entry name" value="PGBDSf"/>
</dbReference>
<proteinExistence type="inferred from homology"/>
<name>A0A4R3MI45_9HYPH</name>
<dbReference type="Pfam" id="PF01471">
    <property type="entry name" value="PG_binding_1"/>
    <property type="match status" value="1"/>
</dbReference>
<dbReference type="Pfam" id="PF03734">
    <property type="entry name" value="YkuD"/>
    <property type="match status" value="1"/>
</dbReference>
<comment type="similarity">
    <text evidence="2">Belongs to the YkuD family.</text>
</comment>
<evidence type="ECO:0000256" key="1">
    <source>
        <dbReference type="ARBA" id="ARBA00004752"/>
    </source>
</evidence>
<keyword evidence="5 7" id="KW-0573">Peptidoglycan synthesis</keyword>
<keyword evidence="3" id="KW-0808">Transferase</keyword>
<dbReference type="PANTHER" id="PTHR41533:SF2">
    <property type="entry name" value="BLR7131 PROTEIN"/>
    <property type="match status" value="1"/>
</dbReference>
<evidence type="ECO:0000256" key="8">
    <source>
        <dbReference type="SAM" id="MobiDB-lite"/>
    </source>
</evidence>
<sequence>MRGANQTRFVIVRRLGLVGLALASVPLLCGTASAAREVDVVLQPAPLTAPAIAPGAPAQPPRQARPARPAPERPAAVPAGEPQDNDALSGSPGEFIEGETPVLPPALPSTAALRTTRDEEPTFADFAPAEPPAAAPEAAAAGDPEPPVAAAGPAASAEPSALPTPDPTSVALKELLAPTKGKAKDPLAVVATFYDRRGYTPLWLAGGRFTGSGRAVIHRLARADAYGLDPARYDLPPLDIGIAAPATPAALAEAEIALTRAALKFAADAQGGIMPPTALGDLVTARPTRPDPAQVLTGLAEASDKVAYLEGFNPPHPGFAALQRLLAELRDHTASTTTLTIPDGPSIKPGMSDERVPLLRRRLGLQPVEGEAALVYDEATVEAVKAFQQRATLEVDGVVGPQTLIGLNGGAEVTVADVLVNMERWRWLPRDMGELHVWVNIPEYRLRVMNGGRVSFETRVIVGTPKNQTPIFSDAIQYVDVNPYWNVPRSIAAKEMMPEILRDPGFFERRGLQVIYTGGPQEQIVDPRSIDWSQWNAETMPFRFRQPPGEANALGRVKFMFPNKHAVYLHDTPTRTLFNRSVRAFSHGCVRVDQPVAFADALLAGEEQLNGERIKRLIAGGENGSLPLRKHVPVHLTYFTVWVDEAGEVQKRPDIYGHDQTMKTGLGLGS</sequence>
<accession>A0A4R3MI45</accession>
<feature type="region of interest" description="Disordered" evidence="8">
    <location>
        <begin position="50"/>
        <end position="107"/>
    </location>
</feature>
<dbReference type="GO" id="GO:0071555">
    <property type="term" value="P:cell wall organization"/>
    <property type="evidence" value="ECO:0007669"/>
    <property type="project" value="UniProtKB-UniRule"/>
</dbReference>
<dbReference type="InterPro" id="IPR045380">
    <property type="entry name" value="LD_TPept_scaffold_dom"/>
</dbReference>
<dbReference type="InterPro" id="IPR005490">
    <property type="entry name" value="LD_TPept_cat_dom"/>
</dbReference>